<dbReference type="EMBL" id="KV722416">
    <property type="protein sequence ID" value="OCH89910.1"/>
    <property type="molecule type" value="Genomic_DNA"/>
</dbReference>
<name>A0A8E2B286_9APHY</name>
<evidence type="ECO:0000313" key="3">
    <source>
        <dbReference type="Proteomes" id="UP000250043"/>
    </source>
</evidence>
<sequence length="120" mass="12815">MPPSLLIIPDDPSISMYQSPSTYSPSSPTTPLSRSNSVPPQPRFPEIPSSLGCHSRNATQSTSRSSSSHGARVRGSSSRASRSRVFQVIFGHAGEVNFEGRCYGKWGAGGRSAQGRHVGR</sequence>
<feature type="compositionally biased region" description="Low complexity" evidence="1">
    <location>
        <begin position="55"/>
        <end position="82"/>
    </location>
</feature>
<feature type="compositionally biased region" description="Low complexity" evidence="1">
    <location>
        <begin position="19"/>
        <end position="37"/>
    </location>
</feature>
<dbReference type="Proteomes" id="UP000250043">
    <property type="component" value="Unassembled WGS sequence"/>
</dbReference>
<protein>
    <submittedName>
        <fullName evidence="2">Uncharacterized protein</fullName>
    </submittedName>
</protein>
<dbReference type="AlphaFoldDB" id="A0A8E2B286"/>
<evidence type="ECO:0000313" key="2">
    <source>
        <dbReference type="EMBL" id="OCH89910.1"/>
    </source>
</evidence>
<accession>A0A8E2B286</accession>
<evidence type="ECO:0000256" key="1">
    <source>
        <dbReference type="SAM" id="MobiDB-lite"/>
    </source>
</evidence>
<organism evidence="2 3">
    <name type="scientific">Obba rivulosa</name>
    <dbReference type="NCBI Taxonomy" id="1052685"/>
    <lineage>
        <taxon>Eukaryota</taxon>
        <taxon>Fungi</taxon>
        <taxon>Dikarya</taxon>
        <taxon>Basidiomycota</taxon>
        <taxon>Agaricomycotina</taxon>
        <taxon>Agaricomycetes</taxon>
        <taxon>Polyporales</taxon>
        <taxon>Gelatoporiaceae</taxon>
        <taxon>Obba</taxon>
    </lineage>
</organism>
<gene>
    <name evidence="2" type="ORF">OBBRIDRAFT_793808</name>
</gene>
<keyword evidence="3" id="KW-1185">Reference proteome</keyword>
<feature type="region of interest" description="Disordered" evidence="1">
    <location>
        <begin position="1"/>
        <end position="82"/>
    </location>
</feature>
<reference evidence="2 3" key="1">
    <citation type="submission" date="2016-07" db="EMBL/GenBank/DDBJ databases">
        <title>Draft genome of the white-rot fungus Obba rivulosa 3A-2.</title>
        <authorList>
            <consortium name="DOE Joint Genome Institute"/>
            <person name="Miettinen O."/>
            <person name="Riley R."/>
            <person name="Acob R."/>
            <person name="Barry K."/>
            <person name="Cullen D."/>
            <person name="De Vries R."/>
            <person name="Hainaut M."/>
            <person name="Hatakka A."/>
            <person name="Henrissat B."/>
            <person name="Hilden K."/>
            <person name="Kuo R."/>
            <person name="Labutti K."/>
            <person name="Lipzen A."/>
            <person name="Makela M.R."/>
            <person name="Sandor L."/>
            <person name="Spatafora J.W."/>
            <person name="Grigoriev I.V."/>
            <person name="Hibbett D.S."/>
        </authorList>
    </citation>
    <scope>NUCLEOTIDE SEQUENCE [LARGE SCALE GENOMIC DNA]</scope>
    <source>
        <strain evidence="2 3">3A-2</strain>
    </source>
</reference>
<proteinExistence type="predicted"/>